<feature type="disulfide bond" evidence="9">
    <location>
        <begin position="93"/>
        <end position="107"/>
    </location>
</feature>
<dbReference type="RefSeq" id="XP_017563876.1">
    <property type="nucleotide sequence ID" value="XM_017708387.2"/>
</dbReference>
<dbReference type="InterPro" id="IPR007733">
    <property type="entry name" value="Agouti"/>
</dbReference>
<keyword evidence="5" id="KW-0960">Knottin</keyword>
<protein>
    <recommendedName>
        <fullName evidence="2">Agouti-signaling protein</fullName>
    </recommendedName>
    <alternativeName>
        <fullName evidence="8">Agouti switch protein</fullName>
    </alternativeName>
</protein>
<keyword evidence="14" id="KW-1185">Reference proteome</keyword>
<dbReference type="Ensembl" id="ENSPNAT00000053617.1">
    <property type="protein sequence ID" value="ENSPNAP00000065628.1"/>
    <property type="gene ID" value="ENSPNAG00000037368.1"/>
</dbReference>
<dbReference type="GO" id="GO:0031779">
    <property type="term" value="F:melanocortin receptor binding"/>
    <property type="evidence" value="ECO:0007669"/>
    <property type="project" value="TreeGrafter"/>
</dbReference>
<reference evidence="13" key="2">
    <citation type="submission" date="2025-08" db="UniProtKB">
        <authorList>
            <consortium name="Ensembl"/>
        </authorList>
    </citation>
    <scope>IDENTIFICATION</scope>
</reference>
<feature type="disulfide bond" evidence="9">
    <location>
        <begin position="100"/>
        <end position="118"/>
    </location>
</feature>
<dbReference type="SUPFAM" id="SSF57055">
    <property type="entry name" value="Agouti-related protein"/>
    <property type="match status" value="1"/>
</dbReference>
<name>A0AAR2KMS3_PYGNA</name>
<evidence type="ECO:0000256" key="1">
    <source>
        <dbReference type="ARBA" id="ARBA00004613"/>
    </source>
</evidence>
<keyword evidence="6 9" id="KW-1015">Disulfide bond</keyword>
<evidence type="ECO:0000256" key="3">
    <source>
        <dbReference type="ARBA" id="ARBA00022525"/>
    </source>
</evidence>
<evidence type="ECO:0000313" key="13">
    <source>
        <dbReference type="Ensembl" id="ENSPNAP00000065628.1"/>
    </source>
</evidence>
<evidence type="ECO:0000256" key="9">
    <source>
        <dbReference type="PROSITE-ProRule" id="PRU00494"/>
    </source>
</evidence>
<dbReference type="GO" id="GO:0005615">
    <property type="term" value="C:extracellular space"/>
    <property type="evidence" value="ECO:0007669"/>
    <property type="project" value="TreeGrafter"/>
</dbReference>
<evidence type="ECO:0000256" key="2">
    <source>
        <dbReference type="ARBA" id="ARBA00017885"/>
    </source>
</evidence>
<reference evidence="13" key="3">
    <citation type="submission" date="2025-09" db="UniProtKB">
        <authorList>
            <consortium name="Ensembl"/>
        </authorList>
    </citation>
    <scope>IDENTIFICATION</scope>
</reference>
<reference evidence="13 14" key="1">
    <citation type="submission" date="2020-10" db="EMBL/GenBank/DDBJ databases">
        <title>Pygocentrus nattereri (red-bellied piranha) genome, fPygNat1, primary haplotype.</title>
        <authorList>
            <person name="Myers G."/>
            <person name="Meyer A."/>
            <person name="Karagic N."/>
            <person name="Pippel M."/>
            <person name="Winkler S."/>
            <person name="Tracey A."/>
            <person name="Wood J."/>
            <person name="Formenti G."/>
            <person name="Howe K."/>
            <person name="Fedrigo O."/>
            <person name="Jarvis E.D."/>
        </authorList>
    </citation>
    <scope>NUCLEOTIDE SEQUENCE [LARGE SCALE GENOMIC DNA]</scope>
</reference>
<feature type="disulfide bond" evidence="9">
    <location>
        <begin position="109"/>
        <end position="116"/>
    </location>
</feature>
<dbReference type="PROSITE" id="PS51150">
    <property type="entry name" value="AGOUTI_2"/>
    <property type="match status" value="1"/>
</dbReference>
<dbReference type="SMART" id="SM00792">
    <property type="entry name" value="Agouti"/>
    <property type="match status" value="1"/>
</dbReference>
<comment type="subcellular location">
    <subcellularLocation>
        <location evidence="1">Secreted</location>
    </subcellularLocation>
</comment>
<keyword evidence="7" id="KW-0325">Glycoprotein</keyword>
<dbReference type="GO" id="GO:0009755">
    <property type="term" value="P:hormone-mediated signaling pathway"/>
    <property type="evidence" value="ECO:0007669"/>
    <property type="project" value="InterPro"/>
</dbReference>
<dbReference type="GeneID" id="108433670"/>
<evidence type="ECO:0000256" key="5">
    <source>
        <dbReference type="ARBA" id="ARBA00022854"/>
    </source>
</evidence>
<evidence type="ECO:0000256" key="4">
    <source>
        <dbReference type="ARBA" id="ARBA00022729"/>
    </source>
</evidence>
<dbReference type="PROSITE" id="PS60024">
    <property type="entry name" value="AGOUTI_1"/>
    <property type="match status" value="1"/>
</dbReference>
<feature type="disulfide bond" evidence="9">
    <location>
        <begin position="86"/>
        <end position="101"/>
    </location>
</feature>
<dbReference type="GeneTree" id="ENSGT00940000176173"/>
<dbReference type="Proteomes" id="UP001501920">
    <property type="component" value="Chromosome 26"/>
</dbReference>
<dbReference type="GO" id="GO:0032438">
    <property type="term" value="P:melanosome organization"/>
    <property type="evidence" value="ECO:0007669"/>
    <property type="project" value="TreeGrafter"/>
</dbReference>
<evidence type="ECO:0000256" key="11">
    <source>
        <dbReference type="SAM" id="SignalP"/>
    </source>
</evidence>
<evidence type="ECO:0000256" key="7">
    <source>
        <dbReference type="ARBA" id="ARBA00023180"/>
    </source>
</evidence>
<dbReference type="Gene3D" id="4.10.760.10">
    <property type="entry name" value="Agouti domain"/>
    <property type="match status" value="1"/>
</dbReference>
<feature type="region of interest" description="Disordered" evidence="10">
    <location>
        <begin position="54"/>
        <end position="83"/>
    </location>
</feature>
<feature type="signal peptide" evidence="11">
    <location>
        <begin position="1"/>
        <end position="22"/>
    </location>
</feature>
<dbReference type="PANTHER" id="PTHR16551">
    <property type="entry name" value="AGOUTI RELATED"/>
    <property type="match status" value="1"/>
</dbReference>
<evidence type="ECO:0000256" key="10">
    <source>
        <dbReference type="SAM" id="MobiDB-lite"/>
    </source>
</evidence>
<evidence type="ECO:0000259" key="12">
    <source>
        <dbReference type="PROSITE" id="PS51150"/>
    </source>
</evidence>
<dbReference type="Pfam" id="PF05039">
    <property type="entry name" value="Agouti"/>
    <property type="match status" value="1"/>
</dbReference>
<dbReference type="CTD" id="798574"/>
<accession>A0AAR2KMS3</accession>
<feature type="domain" description="Agouti" evidence="12">
    <location>
        <begin position="86"/>
        <end position="125"/>
    </location>
</feature>
<dbReference type="InterPro" id="IPR036836">
    <property type="entry name" value="Agouti_dom_sf"/>
</dbReference>
<sequence>MNSRLLLCCLVFCSACWETVRPHMLMEELNSSNLTTTTRVQNQTHSPSVLIVELSKSSKKTKKSEEKPQKTKLAGQVKRPPPPPNCTPLWGSCKSPNSVCCEHCAFCSCRLLRTVCYCRMGYPRC</sequence>
<dbReference type="AlphaFoldDB" id="A0AAR2KMS3"/>
<evidence type="ECO:0000256" key="8">
    <source>
        <dbReference type="ARBA" id="ARBA00033432"/>
    </source>
</evidence>
<feature type="disulfide bond" evidence="9">
    <location>
        <begin position="104"/>
        <end position="125"/>
    </location>
</feature>
<dbReference type="InterPro" id="IPR027300">
    <property type="entry name" value="Agouti_dom"/>
</dbReference>
<keyword evidence="4 11" id="KW-0732">Signal</keyword>
<evidence type="ECO:0000256" key="6">
    <source>
        <dbReference type="ARBA" id="ARBA00023157"/>
    </source>
</evidence>
<evidence type="ECO:0000313" key="14">
    <source>
        <dbReference type="Proteomes" id="UP001501920"/>
    </source>
</evidence>
<dbReference type="GO" id="GO:0005184">
    <property type="term" value="F:neuropeptide hormone activity"/>
    <property type="evidence" value="ECO:0007669"/>
    <property type="project" value="TreeGrafter"/>
</dbReference>
<proteinExistence type="predicted"/>
<feature type="chain" id="PRO_5043669595" description="Agouti-signaling protein" evidence="11">
    <location>
        <begin position="23"/>
        <end position="125"/>
    </location>
</feature>
<organism evidence="13 14">
    <name type="scientific">Pygocentrus nattereri</name>
    <name type="common">Red-bellied piranha</name>
    <dbReference type="NCBI Taxonomy" id="42514"/>
    <lineage>
        <taxon>Eukaryota</taxon>
        <taxon>Metazoa</taxon>
        <taxon>Chordata</taxon>
        <taxon>Craniata</taxon>
        <taxon>Vertebrata</taxon>
        <taxon>Euteleostomi</taxon>
        <taxon>Actinopterygii</taxon>
        <taxon>Neopterygii</taxon>
        <taxon>Teleostei</taxon>
        <taxon>Ostariophysi</taxon>
        <taxon>Characiformes</taxon>
        <taxon>Characoidei</taxon>
        <taxon>Pygocentrus</taxon>
    </lineage>
</organism>
<keyword evidence="3" id="KW-0964">Secreted</keyword>
<dbReference type="PANTHER" id="PTHR16551:SF1">
    <property type="entry name" value="AGOUTI-SIGNALING PROTEIN"/>
    <property type="match status" value="1"/>
</dbReference>